<dbReference type="AlphaFoldDB" id="G8NVA3"/>
<feature type="compositionally biased region" description="Basic and acidic residues" evidence="1">
    <location>
        <begin position="476"/>
        <end position="529"/>
    </location>
</feature>
<name>G8NVA3_GRAMM</name>
<feature type="compositionally biased region" description="Basic and acidic residues" evidence="1">
    <location>
        <begin position="372"/>
        <end position="384"/>
    </location>
</feature>
<reference evidence="2 3" key="1">
    <citation type="submission" date="2011-11" db="EMBL/GenBank/DDBJ databases">
        <title>Complete sequence of Granulicella mallensis MP5ACTX8.</title>
        <authorList>
            <consortium name="US DOE Joint Genome Institute"/>
            <person name="Lucas S."/>
            <person name="Copeland A."/>
            <person name="Lapidus A."/>
            <person name="Cheng J.-F."/>
            <person name="Goodwin L."/>
            <person name="Pitluck S."/>
            <person name="Peters L."/>
            <person name="Lu M."/>
            <person name="Detter J.C."/>
            <person name="Han C."/>
            <person name="Tapia R."/>
            <person name="Land M."/>
            <person name="Hauser L."/>
            <person name="Kyrpides N."/>
            <person name="Ivanova N."/>
            <person name="Mikhailova N."/>
            <person name="Pagani I."/>
            <person name="Rawat S."/>
            <person name="Mannisto M."/>
            <person name="Haggblom M."/>
            <person name="Woyke T."/>
        </authorList>
    </citation>
    <scope>NUCLEOTIDE SEQUENCE [LARGE SCALE GENOMIC DNA]</scope>
    <source>
        <strain evidence="3">ATCC BAA-1857 / DSM 23137 / MP5ACTX8</strain>
    </source>
</reference>
<protein>
    <submittedName>
        <fullName evidence="2">Uncharacterized protein</fullName>
    </submittedName>
</protein>
<evidence type="ECO:0000313" key="2">
    <source>
        <dbReference type="EMBL" id="AEU35392.1"/>
    </source>
</evidence>
<organism evidence="2 3">
    <name type="scientific">Granulicella mallensis (strain ATCC BAA-1857 / DSM 23137 / MP5ACTX8)</name>
    <dbReference type="NCBI Taxonomy" id="682795"/>
    <lineage>
        <taxon>Bacteria</taxon>
        <taxon>Pseudomonadati</taxon>
        <taxon>Acidobacteriota</taxon>
        <taxon>Terriglobia</taxon>
        <taxon>Terriglobales</taxon>
        <taxon>Acidobacteriaceae</taxon>
        <taxon>Granulicella</taxon>
    </lineage>
</organism>
<feature type="compositionally biased region" description="Gly residues" evidence="1">
    <location>
        <begin position="353"/>
        <end position="362"/>
    </location>
</feature>
<evidence type="ECO:0000256" key="1">
    <source>
        <dbReference type="SAM" id="MobiDB-lite"/>
    </source>
</evidence>
<dbReference type="KEGG" id="gma:AciX8_1045"/>
<dbReference type="Proteomes" id="UP000007113">
    <property type="component" value="Chromosome"/>
</dbReference>
<dbReference type="STRING" id="682795.AciX8_1045"/>
<dbReference type="eggNOG" id="ENOG503357Q">
    <property type="taxonomic scope" value="Bacteria"/>
</dbReference>
<dbReference type="HOGENOM" id="CLU_342863_0_0_0"/>
<sequence>MCGSLAASTKGYVLSSTPEFNAEQLTAARAKVWHQTGEPLLTLDAVREWLATAGLVLFTPRSLQLPTPAPSFVEATLGSANVGPTPAQIEAARTILVRLVSEGNALPLNLLGIPGELPDFVVSAQIFSYIFTMRGDKAWKLPPSTTGAVKVSPLGLRVYEVLAERGAMTAAELASELGREVTEGAILRTLNELWSLLRVIPLPQMGEASTLWELATRRFTKAIKAGINAGQPKALSALISLYLAQSLLATEDEVETFLSPLAARSRIREVLHALTSSRQLETIVLEGKSLLHIPGTLPEFPSIAKPEPTEEEIAAAAAASLEGEGRIKRFTPSAGSKPRGEFKGKPARSFGERAGGSGGTGTRGARPSTPRTGDRPDRERRPFNRDGASAGSKPSFTRPWSEDRKPRPERAGFTPRAEGDSAAPKRPYVRREGAAPGGFAKREGGFSDRGPARKSFGDKPAFRKDRGEGFAAKPRFAQDGERKPYVRREGAAPSDAPRRSYGEKPGGRDSFAKFRKPEGDRKPFRRDEGEGSSPRPSFKPSFTPRPTGDRPFSKPRFDRGDSKPGGYVSKSGGFAGKSRDFSSKPGGFAPKRPYVRRDEGAGSSYGGGDRPERPAYGGSDSTPRAPKRPFPRKEGDLADRPVRPWPEHKPERSDSKSRKPGGFGKRPFTPREGGSGDRPRPSFGGKRPFGSKPAGGFSKRPDSRGGKAPFGKRPAGAGGFTPAARKPESEE</sequence>
<proteinExistence type="predicted"/>
<accession>G8NVA3</accession>
<feature type="compositionally biased region" description="Basic and acidic residues" evidence="1">
    <location>
        <begin position="455"/>
        <end position="468"/>
    </location>
</feature>
<evidence type="ECO:0000313" key="3">
    <source>
        <dbReference type="Proteomes" id="UP000007113"/>
    </source>
</evidence>
<feature type="compositionally biased region" description="Basic and acidic residues" evidence="1">
    <location>
        <begin position="631"/>
        <end position="657"/>
    </location>
</feature>
<dbReference type="EMBL" id="CP003130">
    <property type="protein sequence ID" value="AEU35392.1"/>
    <property type="molecule type" value="Genomic_DNA"/>
</dbReference>
<keyword evidence="3" id="KW-1185">Reference proteome</keyword>
<feature type="region of interest" description="Disordered" evidence="1">
    <location>
        <begin position="324"/>
        <end position="731"/>
    </location>
</feature>
<feature type="compositionally biased region" description="Basic and acidic residues" evidence="1">
    <location>
        <begin position="547"/>
        <end position="562"/>
    </location>
</feature>
<gene>
    <name evidence="2" type="ordered locus">AciX8_1045</name>
</gene>
<feature type="compositionally biased region" description="Basic and acidic residues" evidence="1">
    <location>
        <begin position="400"/>
        <end position="410"/>
    </location>
</feature>